<keyword evidence="3" id="KW-1185">Reference proteome</keyword>
<dbReference type="AlphaFoldDB" id="A0A8X6YCI7"/>
<feature type="non-terminal residue" evidence="2">
    <location>
        <position position="82"/>
    </location>
</feature>
<organism evidence="2 3">
    <name type="scientific">Trichonephila inaurata madagascariensis</name>
    <dbReference type="NCBI Taxonomy" id="2747483"/>
    <lineage>
        <taxon>Eukaryota</taxon>
        <taxon>Metazoa</taxon>
        <taxon>Ecdysozoa</taxon>
        <taxon>Arthropoda</taxon>
        <taxon>Chelicerata</taxon>
        <taxon>Arachnida</taxon>
        <taxon>Araneae</taxon>
        <taxon>Araneomorphae</taxon>
        <taxon>Entelegynae</taxon>
        <taxon>Araneoidea</taxon>
        <taxon>Nephilidae</taxon>
        <taxon>Trichonephila</taxon>
        <taxon>Trichonephila inaurata</taxon>
    </lineage>
</organism>
<evidence type="ECO:0000256" key="1">
    <source>
        <dbReference type="SAM" id="MobiDB-lite"/>
    </source>
</evidence>
<comment type="caution">
    <text evidence="2">The sequence shown here is derived from an EMBL/GenBank/DDBJ whole genome shotgun (WGS) entry which is preliminary data.</text>
</comment>
<gene>
    <name evidence="2" type="ORF">TNIN_237311</name>
</gene>
<dbReference type="Proteomes" id="UP000886998">
    <property type="component" value="Unassembled WGS sequence"/>
</dbReference>
<evidence type="ECO:0000313" key="2">
    <source>
        <dbReference type="EMBL" id="GFY68370.1"/>
    </source>
</evidence>
<evidence type="ECO:0000313" key="3">
    <source>
        <dbReference type="Proteomes" id="UP000886998"/>
    </source>
</evidence>
<name>A0A8X6YCI7_9ARAC</name>
<protein>
    <submittedName>
        <fullName evidence="2">Uncharacterized protein</fullName>
    </submittedName>
</protein>
<dbReference type="EMBL" id="BMAV01017028">
    <property type="protein sequence ID" value="GFY68370.1"/>
    <property type="molecule type" value="Genomic_DNA"/>
</dbReference>
<feature type="region of interest" description="Disordered" evidence="1">
    <location>
        <begin position="60"/>
        <end position="82"/>
    </location>
</feature>
<reference evidence="2" key="1">
    <citation type="submission" date="2020-08" db="EMBL/GenBank/DDBJ databases">
        <title>Multicomponent nature underlies the extraordinary mechanical properties of spider dragline silk.</title>
        <authorList>
            <person name="Kono N."/>
            <person name="Nakamura H."/>
            <person name="Mori M."/>
            <person name="Yoshida Y."/>
            <person name="Ohtoshi R."/>
            <person name="Malay A.D."/>
            <person name="Moran D.A.P."/>
            <person name="Tomita M."/>
            <person name="Numata K."/>
            <person name="Arakawa K."/>
        </authorList>
    </citation>
    <scope>NUCLEOTIDE SEQUENCE</scope>
</reference>
<sequence length="82" mass="9202">MDSAQMLGENPTNFSVMSSRITFQTERLMKSRVPTTTVDSKTKRCNWFSQPGHRREKATLGTAAPTKNKYPSCSRRSVFDGG</sequence>
<accession>A0A8X6YCI7</accession>
<proteinExistence type="predicted"/>